<dbReference type="FunFam" id="2.60.40.150:FF:000013">
    <property type="entry name" value="copine-9 isoform X1"/>
    <property type="match status" value="1"/>
</dbReference>
<dbReference type="PANTHER" id="PTHR10857:SF112">
    <property type="entry name" value="COPINE-9"/>
    <property type="match status" value="1"/>
</dbReference>
<keyword evidence="2" id="KW-0479">Metal-binding</keyword>
<dbReference type="AlphaFoldDB" id="A0AA35JYY8"/>
<dbReference type="PROSITE" id="PS50234">
    <property type="entry name" value="VWFA"/>
    <property type="match status" value="1"/>
</dbReference>
<dbReference type="InterPro" id="IPR045052">
    <property type="entry name" value="Copine"/>
</dbReference>
<dbReference type="CDD" id="cd01459">
    <property type="entry name" value="vWA_copine_like"/>
    <property type="match status" value="1"/>
</dbReference>
<evidence type="ECO:0000256" key="3">
    <source>
        <dbReference type="ARBA" id="ARBA00022737"/>
    </source>
</evidence>
<evidence type="ECO:0000256" key="8">
    <source>
        <dbReference type="ARBA" id="ARBA00081778"/>
    </source>
</evidence>
<comment type="similarity">
    <text evidence="1">Belongs to the copine family.</text>
</comment>
<keyword evidence="3" id="KW-0677">Repeat</keyword>
<dbReference type="Pfam" id="PF07002">
    <property type="entry name" value="Copine"/>
    <property type="match status" value="1"/>
</dbReference>
<protein>
    <recommendedName>
        <fullName evidence="7">Copine-9</fullName>
    </recommendedName>
    <alternativeName>
        <fullName evidence="8">Copine IX</fullName>
    </alternativeName>
</protein>
<dbReference type="PROSITE" id="PS50004">
    <property type="entry name" value="C2"/>
    <property type="match status" value="2"/>
</dbReference>
<dbReference type="GO" id="GO:0046872">
    <property type="term" value="F:metal ion binding"/>
    <property type="evidence" value="ECO:0007669"/>
    <property type="project" value="UniProtKB-KW"/>
</dbReference>
<proteinExistence type="inferred from homology"/>
<keyword evidence="12" id="KW-1185">Reference proteome</keyword>
<evidence type="ECO:0000256" key="1">
    <source>
        <dbReference type="ARBA" id="ARBA00009048"/>
    </source>
</evidence>
<gene>
    <name evidence="11" type="ORF">PODLI_1B012500</name>
</gene>
<dbReference type="SMART" id="SM00239">
    <property type="entry name" value="C2"/>
    <property type="match status" value="2"/>
</dbReference>
<reference evidence="11" key="1">
    <citation type="submission" date="2022-12" db="EMBL/GenBank/DDBJ databases">
        <authorList>
            <person name="Alioto T."/>
            <person name="Alioto T."/>
            <person name="Gomez Garrido J."/>
        </authorList>
    </citation>
    <scope>NUCLEOTIDE SEQUENCE</scope>
</reference>
<evidence type="ECO:0000256" key="6">
    <source>
        <dbReference type="ARBA" id="ARBA00053866"/>
    </source>
</evidence>
<accession>A0AA35JYY8</accession>
<dbReference type="InterPro" id="IPR037768">
    <property type="entry name" value="C2B_Copine"/>
</dbReference>
<dbReference type="GO" id="GO:0005886">
    <property type="term" value="C:plasma membrane"/>
    <property type="evidence" value="ECO:0007669"/>
    <property type="project" value="TreeGrafter"/>
</dbReference>
<organism evidence="11 12">
    <name type="scientific">Podarcis lilfordi</name>
    <name type="common">Lilford's wall lizard</name>
    <dbReference type="NCBI Taxonomy" id="74358"/>
    <lineage>
        <taxon>Eukaryota</taxon>
        <taxon>Metazoa</taxon>
        <taxon>Chordata</taxon>
        <taxon>Craniata</taxon>
        <taxon>Vertebrata</taxon>
        <taxon>Euteleostomi</taxon>
        <taxon>Lepidosauria</taxon>
        <taxon>Squamata</taxon>
        <taxon>Bifurcata</taxon>
        <taxon>Unidentata</taxon>
        <taxon>Episquamata</taxon>
        <taxon>Laterata</taxon>
        <taxon>Lacertibaenia</taxon>
        <taxon>Lacertidae</taxon>
        <taxon>Podarcis</taxon>
    </lineage>
</organism>
<dbReference type="SUPFAM" id="SSF49562">
    <property type="entry name" value="C2 domain (Calcium/lipid-binding domain, CaLB)"/>
    <property type="match status" value="2"/>
</dbReference>
<dbReference type="GO" id="GO:0030154">
    <property type="term" value="P:cell differentiation"/>
    <property type="evidence" value="ECO:0007669"/>
    <property type="project" value="UniProtKB-KW"/>
</dbReference>
<evidence type="ECO:0000313" key="11">
    <source>
        <dbReference type="EMBL" id="CAI5767699.1"/>
    </source>
</evidence>
<dbReference type="InterPro" id="IPR010734">
    <property type="entry name" value="Copine_C"/>
</dbReference>
<name>A0AA35JYY8_9SAUR</name>
<evidence type="ECO:0000259" key="10">
    <source>
        <dbReference type="PROSITE" id="PS50234"/>
    </source>
</evidence>
<dbReference type="SMART" id="SM00327">
    <property type="entry name" value="VWA"/>
    <property type="match status" value="1"/>
</dbReference>
<evidence type="ECO:0000256" key="5">
    <source>
        <dbReference type="ARBA" id="ARBA00022837"/>
    </source>
</evidence>
<dbReference type="Gene3D" id="2.60.40.150">
    <property type="entry name" value="C2 domain"/>
    <property type="match status" value="2"/>
</dbReference>
<dbReference type="FunFam" id="2.60.40.150:FF:000127">
    <property type="entry name" value="copine-9 isoform X2"/>
    <property type="match status" value="1"/>
</dbReference>
<dbReference type="InterPro" id="IPR000008">
    <property type="entry name" value="C2_dom"/>
</dbReference>
<dbReference type="InterPro" id="IPR036465">
    <property type="entry name" value="vWFA_dom_sf"/>
</dbReference>
<dbReference type="InterPro" id="IPR035892">
    <property type="entry name" value="C2_domain_sf"/>
</dbReference>
<dbReference type="InterPro" id="IPR002035">
    <property type="entry name" value="VWF_A"/>
</dbReference>
<dbReference type="CDD" id="cd04047">
    <property type="entry name" value="C2B_Copine"/>
    <property type="match status" value="1"/>
</dbReference>
<dbReference type="Pfam" id="PF00168">
    <property type="entry name" value="C2"/>
    <property type="match status" value="2"/>
</dbReference>
<evidence type="ECO:0000256" key="7">
    <source>
        <dbReference type="ARBA" id="ARBA00074841"/>
    </source>
</evidence>
<sequence>MASPGDLESAPSRVPATKVELTVSCRNLLDMDTFSKSDPVVILYIQGTADKEWREFGRTEVIDNTLNPEFVRKFVLDYYFEEKQNLRFDVYNVDSKTSNLPKSGFLGQAYMALGEVIGSQRGRLERPLTGVPGKKCGTIVLFAEELSNCRDIITMQLCANKLDKKDFFGKSDPFLVFYRSNEDGTFTICHKTEVVKNNLNPVWQPFSIPVRALCNGDYDRTVKIDVFDWDRDGSHDFIGEFATSYRELSRAQNQFTVYEVSNPRKKCKKKKYVNSGTVTLLSFAVQSEYTFVDYIRGGTQLNFTVAIDFTASNGIPSQPTSLHYMSPYQLSSYAMALKAVGEIIQDYDSDKLFPAYGFGAKVPPDGKVSHQFPLNHNPDNPSCEGIEGVLESYFHSLRTVQLYGPTNFAPVINQVARLAAQETDGSQYYVLLIITDGVISDMLQTKEAIVSASSLPMSIIIVGVGPADFLAMEELDGDEVRVSSRGRYAERDIVQFVPFRDYVDHSGNHVLSMARLAKDVLAEIPEQLLSYMKTRDIKPLSASPQ</sequence>
<keyword evidence="5" id="KW-0106">Calcium</keyword>
<evidence type="ECO:0000256" key="4">
    <source>
        <dbReference type="ARBA" id="ARBA00022782"/>
    </source>
</evidence>
<evidence type="ECO:0000313" key="12">
    <source>
        <dbReference type="Proteomes" id="UP001178461"/>
    </source>
</evidence>
<evidence type="ECO:0000256" key="2">
    <source>
        <dbReference type="ARBA" id="ARBA00022723"/>
    </source>
</evidence>
<comment type="function">
    <text evidence="6">Probable calcium-dependent phospholipid-binding protein that may play a role in calcium-mediated intracellular processes. Plays a role in dendrite formation by melanocytes.</text>
</comment>
<dbReference type="GO" id="GO:0005544">
    <property type="term" value="F:calcium-dependent phospholipid binding"/>
    <property type="evidence" value="ECO:0007669"/>
    <property type="project" value="InterPro"/>
</dbReference>
<evidence type="ECO:0000259" key="9">
    <source>
        <dbReference type="PROSITE" id="PS50004"/>
    </source>
</evidence>
<keyword evidence="4" id="KW-0221">Differentiation</keyword>
<feature type="domain" description="C2" evidence="9">
    <location>
        <begin position="1"/>
        <end position="128"/>
    </location>
</feature>
<dbReference type="Proteomes" id="UP001178461">
    <property type="component" value="Chromosome 2"/>
</dbReference>
<dbReference type="GO" id="GO:0071277">
    <property type="term" value="P:cellular response to calcium ion"/>
    <property type="evidence" value="ECO:0007669"/>
    <property type="project" value="TreeGrafter"/>
</dbReference>
<feature type="domain" description="VWFA" evidence="10">
    <location>
        <begin position="302"/>
        <end position="476"/>
    </location>
</feature>
<dbReference type="EMBL" id="OX395127">
    <property type="protein sequence ID" value="CAI5767699.1"/>
    <property type="molecule type" value="Genomic_DNA"/>
</dbReference>
<dbReference type="CDD" id="cd04048">
    <property type="entry name" value="C2A_Copine"/>
    <property type="match status" value="1"/>
</dbReference>
<dbReference type="SUPFAM" id="SSF53300">
    <property type="entry name" value="vWA-like"/>
    <property type="match status" value="1"/>
</dbReference>
<feature type="domain" description="C2" evidence="9">
    <location>
        <begin position="135"/>
        <end position="258"/>
    </location>
</feature>
<dbReference type="PANTHER" id="PTHR10857">
    <property type="entry name" value="COPINE"/>
    <property type="match status" value="1"/>
</dbReference>